<evidence type="ECO:0000313" key="1">
    <source>
        <dbReference type="EMBL" id="GLQ16597.1"/>
    </source>
</evidence>
<evidence type="ECO:0000313" key="2">
    <source>
        <dbReference type="Proteomes" id="UP001161405"/>
    </source>
</evidence>
<dbReference type="Proteomes" id="UP001161405">
    <property type="component" value="Unassembled WGS sequence"/>
</dbReference>
<reference evidence="1" key="2">
    <citation type="submission" date="2023-01" db="EMBL/GenBank/DDBJ databases">
        <title>Draft genome sequence of Maritalea porphyrae strain NBRC 107169.</title>
        <authorList>
            <person name="Sun Q."/>
            <person name="Mori K."/>
        </authorList>
    </citation>
    <scope>NUCLEOTIDE SEQUENCE</scope>
    <source>
        <strain evidence="1">NBRC 107169</strain>
    </source>
</reference>
<accession>A0ABQ5URM7</accession>
<organism evidence="1 2">
    <name type="scientific">Maritalea porphyrae</name>
    <dbReference type="NCBI Taxonomy" id="880732"/>
    <lineage>
        <taxon>Bacteria</taxon>
        <taxon>Pseudomonadati</taxon>
        <taxon>Pseudomonadota</taxon>
        <taxon>Alphaproteobacteria</taxon>
        <taxon>Hyphomicrobiales</taxon>
        <taxon>Devosiaceae</taxon>
        <taxon>Maritalea</taxon>
    </lineage>
</organism>
<keyword evidence="2" id="KW-1185">Reference proteome</keyword>
<proteinExistence type="predicted"/>
<comment type="caution">
    <text evidence="1">The sequence shown here is derived from an EMBL/GenBank/DDBJ whole genome shotgun (WGS) entry which is preliminary data.</text>
</comment>
<dbReference type="EMBL" id="BSNI01000002">
    <property type="protein sequence ID" value="GLQ16597.1"/>
    <property type="molecule type" value="Genomic_DNA"/>
</dbReference>
<dbReference type="RefSeq" id="WP_284362265.1">
    <property type="nucleotide sequence ID" value="NZ_BSNI01000002.1"/>
</dbReference>
<sequence length="118" mass="13319">MSEAIRLINLRNSDHSVADWQGRTGRTYTLTRTKLADLNMAGNQLCLLSKHNELGEDALWVGTGDNLIHDEQSRRAFLKAVHIADDAYVLELADDEMPPLTMIWDLEAAHRDPERHAA</sequence>
<name>A0ABQ5URM7_9HYPH</name>
<gene>
    <name evidence="1" type="ORF">GCM10007879_08460</name>
</gene>
<protein>
    <submittedName>
        <fullName evidence="1">Uncharacterized protein</fullName>
    </submittedName>
</protein>
<reference evidence="1" key="1">
    <citation type="journal article" date="2014" name="Int. J. Syst. Evol. Microbiol.">
        <title>Complete genome of a new Firmicutes species belonging to the dominant human colonic microbiota ('Ruminococcus bicirculans') reveals two chromosomes and a selective capacity to utilize plant glucans.</title>
        <authorList>
            <consortium name="NISC Comparative Sequencing Program"/>
            <person name="Wegmann U."/>
            <person name="Louis P."/>
            <person name="Goesmann A."/>
            <person name="Henrissat B."/>
            <person name="Duncan S.H."/>
            <person name="Flint H.J."/>
        </authorList>
    </citation>
    <scope>NUCLEOTIDE SEQUENCE</scope>
    <source>
        <strain evidence="1">NBRC 107169</strain>
    </source>
</reference>